<keyword evidence="5" id="KW-1133">Transmembrane helix</keyword>
<dbReference type="Proteomes" id="UP001338125">
    <property type="component" value="Unassembled WGS sequence"/>
</dbReference>
<proteinExistence type="inferred from homology"/>
<comment type="pathway">
    <text evidence="1">Mycotoxin biosynthesis.</text>
</comment>
<keyword evidence="7" id="KW-1185">Reference proteome</keyword>
<dbReference type="PANTHER" id="PTHR33365:SF11">
    <property type="entry name" value="TAT PATHWAY SIGNAL SEQUENCE"/>
    <property type="match status" value="1"/>
</dbReference>
<dbReference type="Pfam" id="PF11807">
    <property type="entry name" value="UstYa"/>
    <property type="match status" value="1"/>
</dbReference>
<evidence type="ECO:0000256" key="1">
    <source>
        <dbReference type="ARBA" id="ARBA00004685"/>
    </source>
</evidence>
<dbReference type="PANTHER" id="PTHR33365">
    <property type="entry name" value="YALI0B05434P"/>
    <property type="match status" value="1"/>
</dbReference>
<name>A0ABR0SZV2_9HYPO</name>
<feature type="compositionally biased region" description="Acidic residues" evidence="4">
    <location>
        <begin position="10"/>
        <end position="20"/>
    </location>
</feature>
<dbReference type="EMBL" id="JAVFKD010000001">
    <property type="protein sequence ID" value="KAK5997736.1"/>
    <property type="molecule type" value="Genomic_DNA"/>
</dbReference>
<feature type="region of interest" description="Disordered" evidence="4">
    <location>
        <begin position="95"/>
        <end position="123"/>
    </location>
</feature>
<comment type="caution">
    <text evidence="6">The sequence shown here is derived from an EMBL/GenBank/DDBJ whole genome shotgun (WGS) entry which is preliminary data.</text>
</comment>
<accession>A0ABR0SZV2</accession>
<dbReference type="InterPro" id="IPR021765">
    <property type="entry name" value="UstYa-like"/>
</dbReference>
<sequence>MAHYEKVSQEESEIESAFSEEDTSLKGEVAYNQRQNTAKNQSKCIAIYFYLLTMTVLSFIGMTILHEYYSSGPVPILRATKTVFQKDALMASESSPESDAAWDNLLPGKSTTPALPQASSSKLTQDGRGFVLVKKPEKYNLGPGIPTEGGPDRYSISMFHQLHCLGMVRESYYAGTQGRKAHVSSEDGLSNTQMEHSRRQHIGHCFDYLRQAIMCAGDMTLESAETSPDGKVRASVDGWGIEHKCKSWNDAIEWTLQHKAPHNHTGIA</sequence>
<keyword evidence="5" id="KW-0812">Transmembrane</keyword>
<feature type="compositionally biased region" description="Polar residues" evidence="4">
    <location>
        <begin position="109"/>
        <end position="123"/>
    </location>
</feature>
<evidence type="ECO:0000256" key="3">
    <source>
        <dbReference type="ARBA" id="ARBA00035112"/>
    </source>
</evidence>
<protein>
    <submittedName>
        <fullName evidence="6">Oxidase ustYa</fullName>
    </submittedName>
</protein>
<reference evidence="6 7" key="1">
    <citation type="submission" date="2024-01" db="EMBL/GenBank/DDBJ databases">
        <title>Complete genome of Cladobotryum mycophilum ATHUM6906.</title>
        <authorList>
            <person name="Christinaki A.C."/>
            <person name="Myridakis A.I."/>
            <person name="Kouvelis V.N."/>
        </authorList>
    </citation>
    <scope>NUCLEOTIDE SEQUENCE [LARGE SCALE GENOMIC DNA]</scope>
    <source>
        <strain evidence="6 7">ATHUM6906</strain>
    </source>
</reference>
<gene>
    <name evidence="6" type="ORF">PT974_00093</name>
</gene>
<comment type="similarity">
    <text evidence="3">Belongs to the ustYa family.</text>
</comment>
<organism evidence="6 7">
    <name type="scientific">Cladobotryum mycophilum</name>
    <dbReference type="NCBI Taxonomy" id="491253"/>
    <lineage>
        <taxon>Eukaryota</taxon>
        <taxon>Fungi</taxon>
        <taxon>Dikarya</taxon>
        <taxon>Ascomycota</taxon>
        <taxon>Pezizomycotina</taxon>
        <taxon>Sordariomycetes</taxon>
        <taxon>Hypocreomycetidae</taxon>
        <taxon>Hypocreales</taxon>
        <taxon>Hypocreaceae</taxon>
        <taxon>Cladobotryum</taxon>
    </lineage>
</organism>
<feature type="transmembrane region" description="Helical" evidence="5">
    <location>
        <begin position="44"/>
        <end position="65"/>
    </location>
</feature>
<keyword evidence="2" id="KW-0560">Oxidoreductase</keyword>
<evidence type="ECO:0000313" key="6">
    <source>
        <dbReference type="EMBL" id="KAK5997736.1"/>
    </source>
</evidence>
<evidence type="ECO:0000256" key="2">
    <source>
        <dbReference type="ARBA" id="ARBA00023002"/>
    </source>
</evidence>
<evidence type="ECO:0000256" key="4">
    <source>
        <dbReference type="SAM" id="MobiDB-lite"/>
    </source>
</evidence>
<feature type="region of interest" description="Disordered" evidence="4">
    <location>
        <begin position="1"/>
        <end position="20"/>
    </location>
</feature>
<keyword evidence="5" id="KW-0472">Membrane</keyword>
<evidence type="ECO:0000256" key="5">
    <source>
        <dbReference type="SAM" id="Phobius"/>
    </source>
</evidence>
<evidence type="ECO:0000313" key="7">
    <source>
        <dbReference type="Proteomes" id="UP001338125"/>
    </source>
</evidence>